<dbReference type="EMBL" id="JACDTY010000006">
    <property type="protein sequence ID" value="MBA1141374.1"/>
    <property type="molecule type" value="Genomic_DNA"/>
</dbReference>
<comment type="caution">
    <text evidence="2">The sequence shown here is derived from an EMBL/GenBank/DDBJ whole genome shotgun (WGS) entry which is preliminary data.</text>
</comment>
<keyword evidence="3" id="KW-1185">Reference proteome</keyword>
<dbReference type="Gene3D" id="3.40.50.300">
    <property type="entry name" value="P-loop containing nucleotide triphosphate hydrolases"/>
    <property type="match status" value="1"/>
</dbReference>
<protein>
    <submittedName>
        <fullName evidence="2">Sulfotransferase</fullName>
    </submittedName>
</protein>
<sequence length="259" mass="30266">MDQPVLGFIVGGVQKSGTTSLFGYLRQHPQLATPSVKEMHFFDDETQDWSAPDYRKLGSFFSEDAGRGIGFDVTPIYLFWPPSLERIKRYNPGMKLVFIFRDPIERAWSQWRMETGNRSEHLPFHLAIRQGRWRLKGLDQTDPAWRVYSYVERGFYARQLRRLFALFPRENVLLLRSLDLLRDHQATLDAVSRFLSIQPFPPLAARTDHLGRRCENELRPEDVTYLREIFYDDTAEFSRLSGLSVSDWPTMDQSRAVEG</sequence>
<dbReference type="GO" id="GO:0008146">
    <property type="term" value="F:sulfotransferase activity"/>
    <property type="evidence" value="ECO:0007669"/>
    <property type="project" value="InterPro"/>
</dbReference>
<evidence type="ECO:0000313" key="3">
    <source>
        <dbReference type="Proteomes" id="UP000558284"/>
    </source>
</evidence>
<evidence type="ECO:0000256" key="1">
    <source>
        <dbReference type="ARBA" id="ARBA00022679"/>
    </source>
</evidence>
<dbReference type="PANTHER" id="PTHR10605">
    <property type="entry name" value="HEPARAN SULFATE SULFOTRANSFERASE"/>
    <property type="match status" value="1"/>
</dbReference>
<accession>A0A838B6P0</accession>
<dbReference type="SUPFAM" id="SSF52540">
    <property type="entry name" value="P-loop containing nucleoside triphosphate hydrolases"/>
    <property type="match status" value="1"/>
</dbReference>
<keyword evidence="1 2" id="KW-0808">Transferase</keyword>
<dbReference type="InterPro" id="IPR037359">
    <property type="entry name" value="NST/OST"/>
</dbReference>
<gene>
    <name evidence="2" type="ORF">H0241_14070</name>
</gene>
<dbReference type="PANTHER" id="PTHR10605:SF56">
    <property type="entry name" value="BIFUNCTIONAL HEPARAN SULFATE N-DEACETYLASE_N-SULFOTRANSFERASE"/>
    <property type="match status" value="1"/>
</dbReference>
<name>A0A838B6P0_9HYPH</name>
<dbReference type="Proteomes" id="UP000558284">
    <property type="component" value="Unassembled WGS sequence"/>
</dbReference>
<proteinExistence type="predicted"/>
<evidence type="ECO:0000313" key="2">
    <source>
        <dbReference type="EMBL" id="MBA1141374.1"/>
    </source>
</evidence>
<dbReference type="InterPro" id="IPR027417">
    <property type="entry name" value="P-loop_NTPase"/>
</dbReference>
<dbReference type="RefSeq" id="WP_181058269.1">
    <property type="nucleotide sequence ID" value="NZ_JACDTY010000006.1"/>
</dbReference>
<reference evidence="2 3" key="1">
    <citation type="submission" date="2020-07" db="EMBL/GenBank/DDBJ databases">
        <title>Definition of the novel symbiovar canariense within Mesorhizobium novociceri, a new species of genus Mesorhizobium nodulating Cicer canariense in the Caldera de Taburiente National Park (La Palma, Canary Islands).</title>
        <authorList>
            <person name="Leon-Barrios M."/>
            <person name="Perez-Yepez J."/>
            <person name="Flores-Felix J.D."/>
            <person name="Ramirez-Baena M.H."/>
            <person name="Pulido-Suarez L."/>
            <person name="Igual J.M."/>
            <person name="Velazquez E."/>
            <person name="Peix A."/>
        </authorList>
    </citation>
    <scope>NUCLEOTIDE SEQUENCE [LARGE SCALE GENOMIC DNA]</scope>
    <source>
        <strain evidence="2 3">CCANP35</strain>
    </source>
</reference>
<organism evidence="2 3">
    <name type="scientific">Mesorhizobium neociceri</name>
    <dbReference type="NCBI Taxonomy" id="1307853"/>
    <lineage>
        <taxon>Bacteria</taxon>
        <taxon>Pseudomonadati</taxon>
        <taxon>Pseudomonadota</taxon>
        <taxon>Alphaproteobacteria</taxon>
        <taxon>Hyphomicrobiales</taxon>
        <taxon>Phyllobacteriaceae</taxon>
        <taxon>Mesorhizobium</taxon>
    </lineage>
</organism>
<dbReference type="AlphaFoldDB" id="A0A838B6P0"/>